<dbReference type="EMBL" id="QEFD01000231">
    <property type="protein sequence ID" value="PVU74246.1"/>
    <property type="molecule type" value="Genomic_DNA"/>
</dbReference>
<feature type="transmembrane region" description="Helical" evidence="5">
    <location>
        <begin position="450"/>
        <end position="471"/>
    </location>
</feature>
<dbReference type="GO" id="GO:0055085">
    <property type="term" value="P:transmembrane transport"/>
    <property type="evidence" value="ECO:0007669"/>
    <property type="project" value="InterPro"/>
</dbReference>
<keyword evidence="3 5" id="KW-1133">Transmembrane helix</keyword>
<dbReference type="Gene3D" id="1.10.3720.10">
    <property type="entry name" value="MetI-like"/>
    <property type="match status" value="1"/>
</dbReference>
<dbReference type="PANTHER" id="PTHR42729">
    <property type="entry name" value="OLIGO/DIPEPTIDE TRANSPORT, PERMEASE PROTEIN (DPPC-2)"/>
    <property type="match status" value="1"/>
</dbReference>
<sequence>MNLRRFKKTFKELLKTWQFLLSFIILLGLVLTVVVGNVIYAKCCPYNASYYYAAAPFARPSWATLFCGNLPPDIKVPSSYNLIAAKCPGVLSYWHLRNETLNGDKIEIIWNSTFGPCNETAFNKNLATFGNTGPGSIEIKIIGDNPVNITLYHCFDYTYKLPSICNIYLMQYSVYSNTSQLYIINGKIIGPNGTSICVLYHGSGFPPFIRNPEFYSYIFNPVNKYEIIEGRWNFFQAGSNVPSFTPYYYTLPPNESAFATFYMIQYLFSKDGTYNVTFTIMYYPSPLDGNSTTIYLSDVYFEFLGSVYGIFGTDAHGANVFAEFVKGGVFDLELAGLAGLAIVAIGAVVGILAGYYGGIRDMVLVSTTDFVLLLPGLITILLIVEVLTLYDPQFLDTYRPIILAGIITILSWPITARVIRGETYVVRSKAFIEAARALGESNLQVLRKHIFPNLLPIIFAQLTLDVTAVVYTESTLDFLNIGIPTTEFPTWGNMLGYAQYYVASAPSFAWWWVLPPALALVLLGISLFYLGEAILERYRVKSGVS</sequence>
<keyword evidence="5" id="KW-0813">Transport</keyword>
<evidence type="ECO:0000256" key="3">
    <source>
        <dbReference type="ARBA" id="ARBA00022989"/>
    </source>
</evidence>
<dbReference type="CDD" id="cd06261">
    <property type="entry name" value="TM_PBP2"/>
    <property type="match status" value="1"/>
</dbReference>
<comment type="subcellular location">
    <subcellularLocation>
        <location evidence="5">Cell membrane</location>
        <topology evidence="5">Multi-pass membrane protein</topology>
    </subcellularLocation>
    <subcellularLocation>
        <location evidence="1">Membrane</location>
        <topology evidence="1">Multi-pass membrane protein</topology>
    </subcellularLocation>
</comment>
<feature type="transmembrane region" description="Helical" evidence="5">
    <location>
        <begin position="370"/>
        <end position="389"/>
    </location>
</feature>
<dbReference type="GO" id="GO:0005886">
    <property type="term" value="C:plasma membrane"/>
    <property type="evidence" value="ECO:0007669"/>
    <property type="project" value="UniProtKB-SubCell"/>
</dbReference>
<keyword evidence="2 5" id="KW-0812">Transmembrane</keyword>
<evidence type="ECO:0000259" key="6">
    <source>
        <dbReference type="PROSITE" id="PS50928"/>
    </source>
</evidence>
<comment type="caution">
    <text evidence="7">The sequence shown here is derived from an EMBL/GenBank/DDBJ whole genome shotgun (WGS) entry which is preliminary data.</text>
</comment>
<dbReference type="AlphaFoldDB" id="A0A2T9X2C7"/>
<dbReference type="PANTHER" id="PTHR42729:SF1">
    <property type="entry name" value="OLIGO_DIPEPTIDE TRANSPORT, PERMEASE PROTEIN (DPPC-2)"/>
    <property type="match status" value="1"/>
</dbReference>
<dbReference type="PROSITE" id="PS50928">
    <property type="entry name" value="ABC_TM1"/>
    <property type="match status" value="1"/>
</dbReference>
<dbReference type="Proteomes" id="UP000245638">
    <property type="component" value="Unassembled WGS sequence"/>
</dbReference>
<evidence type="ECO:0000313" key="7">
    <source>
        <dbReference type="EMBL" id="PVU74246.1"/>
    </source>
</evidence>
<evidence type="ECO:0000256" key="2">
    <source>
        <dbReference type="ARBA" id="ARBA00022692"/>
    </source>
</evidence>
<evidence type="ECO:0000256" key="5">
    <source>
        <dbReference type="RuleBase" id="RU363032"/>
    </source>
</evidence>
<accession>A0A2T9X2C7</accession>
<protein>
    <submittedName>
        <fullName evidence="7">ABC transporter permease</fullName>
    </submittedName>
</protein>
<evidence type="ECO:0000256" key="4">
    <source>
        <dbReference type="ARBA" id="ARBA00023136"/>
    </source>
</evidence>
<keyword evidence="4 5" id="KW-0472">Membrane</keyword>
<comment type="similarity">
    <text evidence="5">Belongs to the binding-protein-dependent transport system permease family.</text>
</comment>
<feature type="transmembrane region" description="Helical" evidence="5">
    <location>
        <begin position="401"/>
        <end position="419"/>
    </location>
</feature>
<feature type="transmembrane region" description="Helical" evidence="5">
    <location>
        <begin position="334"/>
        <end position="358"/>
    </location>
</feature>
<proteinExistence type="inferred from homology"/>
<dbReference type="InterPro" id="IPR035906">
    <property type="entry name" value="MetI-like_sf"/>
</dbReference>
<evidence type="ECO:0000313" key="8">
    <source>
        <dbReference type="Proteomes" id="UP000245638"/>
    </source>
</evidence>
<feature type="domain" description="ABC transmembrane type-1" evidence="6">
    <location>
        <begin position="328"/>
        <end position="531"/>
    </location>
</feature>
<dbReference type="Pfam" id="PF00528">
    <property type="entry name" value="BPD_transp_1"/>
    <property type="match status" value="1"/>
</dbReference>
<feature type="transmembrane region" description="Helical" evidence="5">
    <location>
        <begin position="20"/>
        <end position="40"/>
    </location>
</feature>
<feature type="transmembrane region" description="Helical" evidence="5">
    <location>
        <begin position="509"/>
        <end position="531"/>
    </location>
</feature>
<gene>
    <name evidence="7" type="ORF">DDW13_08165</name>
</gene>
<dbReference type="SUPFAM" id="SSF161098">
    <property type="entry name" value="MetI-like"/>
    <property type="match status" value="1"/>
</dbReference>
<name>A0A2T9X2C7_9CREN</name>
<reference evidence="7 8" key="1">
    <citation type="journal article" date="2015" name="Appl. Environ. Microbiol.">
        <title>Nanoarchaeota, Their Sulfolobales Host, and Nanoarchaeota Virus Distribution across Yellowstone National Park Hot Springs.</title>
        <authorList>
            <person name="Munson-McGee J.H."/>
            <person name="Field E.K."/>
            <person name="Bateson M."/>
            <person name="Rooney C."/>
            <person name="Stepanauskas R."/>
            <person name="Young M.J."/>
        </authorList>
    </citation>
    <scope>NUCLEOTIDE SEQUENCE [LARGE SCALE GENOMIC DNA]</scope>
    <source>
        <strain evidence="7">SCGC AC-742_N10</strain>
    </source>
</reference>
<evidence type="ECO:0000256" key="1">
    <source>
        <dbReference type="ARBA" id="ARBA00004141"/>
    </source>
</evidence>
<dbReference type="InterPro" id="IPR000515">
    <property type="entry name" value="MetI-like"/>
</dbReference>
<organism evidence="7 8">
    <name type="scientific">Acidianus hospitalis</name>
    <dbReference type="NCBI Taxonomy" id="563177"/>
    <lineage>
        <taxon>Archaea</taxon>
        <taxon>Thermoproteota</taxon>
        <taxon>Thermoprotei</taxon>
        <taxon>Sulfolobales</taxon>
        <taxon>Sulfolobaceae</taxon>
        <taxon>Acidianus</taxon>
    </lineage>
</organism>